<dbReference type="EMBL" id="JBFDAA010000006">
    <property type="protein sequence ID" value="KAL1132022.1"/>
    <property type="molecule type" value="Genomic_DNA"/>
</dbReference>
<reference evidence="2 3" key="1">
    <citation type="submission" date="2024-07" db="EMBL/GenBank/DDBJ databases">
        <title>Chromosome-level genome assembly of the water stick insect Ranatra chinensis (Heteroptera: Nepidae).</title>
        <authorList>
            <person name="Liu X."/>
        </authorList>
    </citation>
    <scope>NUCLEOTIDE SEQUENCE [LARGE SCALE GENOMIC DNA]</scope>
    <source>
        <strain evidence="2">Cailab_2021Rc</strain>
        <tissue evidence="2">Muscle</tissue>
    </source>
</reference>
<evidence type="ECO:0000313" key="2">
    <source>
        <dbReference type="EMBL" id="KAL1132022.1"/>
    </source>
</evidence>
<evidence type="ECO:0000256" key="1">
    <source>
        <dbReference type="SAM" id="MobiDB-lite"/>
    </source>
</evidence>
<feature type="compositionally biased region" description="Low complexity" evidence="1">
    <location>
        <begin position="1"/>
        <end position="11"/>
    </location>
</feature>
<feature type="compositionally biased region" description="Acidic residues" evidence="1">
    <location>
        <begin position="12"/>
        <end position="27"/>
    </location>
</feature>
<proteinExistence type="predicted"/>
<name>A0ABD0YZE6_9HEMI</name>
<evidence type="ECO:0000313" key="3">
    <source>
        <dbReference type="Proteomes" id="UP001558652"/>
    </source>
</evidence>
<gene>
    <name evidence="2" type="ORF">AAG570_011632</name>
</gene>
<dbReference type="Proteomes" id="UP001558652">
    <property type="component" value="Unassembled WGS sequence"/>
</dbReference>
<sequence>MSSKGNSSSSGGEEEEAEGREEKDESLDMLSPRFDPLKALYAPEKVKVPCLKAPLYDNTSKFGLGPSGIFIRGPAKKDGLEISELMPFLVRVVTIQYFYGWRRRPWDKAWTQPPLGKPIGTAHQERRPRYDAIGALH</sequence>
<organism evidence="2 3">
    <name type="scientific">Ranatra chinensis</name>
    <dbReference type="NCBI Taxonomy" id="642074"/>
    <lineage>
        <taxon>Eukaryota</taxon>
        <taxon>Metazoa</taxon>
        <taxon>Ecdysozoa</taxon>
        <taxon>Arthropoda</taxon>
        <taxon>Hexapoda</taxon>
        <taxon>Insecta</taxon>
        <taxon>Pterygota</taxon>
        <taxon>Neoptera</taxon>
        <taxon>Paraneoptera</taxon>
        <taxon>Hemiptera</taxon>
        <taxon>Heteroptera</taxon>
        <taxon>Panheteroptera</taxon>
        <taxon>Nepomorpha</taxon>
        <taxon>Nepidae</taxon>
        <taxon>Ranatrinae</taxon>
        <taxon>Ranatra</taxon>
    </lineage>
</organism>
<dbReference type="AlphaFoldDB" id="A0ABD0YZE6"/>
<protein>
    <submittedName>
        <fullName evidence="2">Uncharacterized protein</fullName>
    </submittedName>
</protein>
<comment type="caution">
    <text evidence="2">The sequence shown here is derived from an EMBL/GenBank/DDBJ whole genome shotgun (WGS) entry which is preliminary data.</text>
</comment>
<keyword evidence="3" id="KW-1185">Reference proteome</keyword>
<feature type="region of interest" description="Disordered" evidence="1">
    <location>
        <begin position="1"/>
        <end position="29"/>
    </location>
</feature>
<accession>A0ABD0YZE6</accession>